<feature type="transmembrane region" description="Helical" evidence="9">
    <location>
        <begin position="138"/>
        <end position="162"/>
    </location>
</feature>
<keyword evidence="5" id="KW-0297">G-protein coupled receptor</keyword>
<feature type="domain" description="G-protein coupled receptors family 1 profile" evidence="10">
    <location>
        <begin position="34"/>
        <end position="305"/>
    </location>
</feature>
<dbReference type="InterPro" id="IPR000276">
    <property type="entry name" value="GPCR_Rhodpsn"/>
</dbReference>
<evidence type="ECO:0000256" key="3">
    <source>
        <dbReference type="ARBA" id="ARBA00022692"/>
    </source>
</evidence>
<evidence type="ECO:0000256" key="7">
    <source>
        <dbReference type="ARBA" id="ARBA00023170"/>
    </source>
</evidence>
<feature type="transmembrane region" description="Helical" evidence="9">
    <location>
        <begin position="290"/>
        <end position="308"/>
    </location>
</feature>
<evidence type="ECO:0000256" key="5">
    <source>
        <dbReference type="ARBA" id="ARBA00023040"/>
    </source>
</evidence>
<keyword evidence="12" id="KW-1185">Reference proteome</keyword>
<dbReference type="PANTHER" id="PTHR24229">
    <property type="entry name" value="NEUROPEPTIDES RECEPTOR"/>
    <property type="match status" value="1"/>
</dbReference>
<dbReference type="PANTHER" id="PTHR24229:SF40">
    <property type="entry name" value="ALLATOSTATIN C RECEPTOR 1-RELATED"/>
    <property type="match status" value="1"/>
</dbReference>
<feature type="transmembrane region" description="Helical" evidence="9">
    <location>
        <begin position="182"/>
        <end position="210"/>
    </location>
</feature>
<sequence length="316" mass="35157">MSNNTTDRRNITSTLESFDSWAVLAGFGVILVAGIVAGVYDICTLRRQEEWDHFHVYLLAITIVDLISIVLDYPGFVIVSVIHTSEPWPFGAVACFIWQYIDWATSPINVLLTVGLLVEQFQSSRAKKTAQSKKLSHVNICLIFSAIWATSTLICLPALILLGSSAEDLGKSCSINHYDFSYWLIGYFIAGLIVPFLAITFYLIFCLSLIRSQQNGEFRATLSTASSQVEFVQTEKALEGPTEVGTTSRQKRVASTMGVLVLVCYGPWSVCGLLGFWLTALQSHTVLVPLYWPIMTFPILHPLALYVCHCKDRRGN</sequence>
<feature type="transmembrane region" description="Helical" evidence="9">
    <location>
        <begin position="20"/>
        <end position="42"/>
    </location>
</feature>
<dbReference type="InterPro" id="IPR017452">
    <property type="entry name" value="GPCR_Rhodpsn_7TM"/>
</dbReference>
<feature type="transmembrane region" description="Helical" evidence="9">
    <location>
        <begin position="96"/>
        <end position="118"/>
    </location>
</feature>
<dbReference type="GO" id="GO:0043005">
    <property type="term" value="C:neuron projection"/>
    <property type="evidence" value="ECO:0007669"/>
    <property type="project" value="TreeGrafter"/>
</dbReference>
<organism evidence="11 12">
    <name type="scientific">Hypsibius exemplaris</name>
    <name type="common">Freshwater tardigrade</name>
    <dbReference type="NCBI Taxonomy" id="2072580"/>
    <lineage>
        <taxon>Eukaryota</taxon>
        <taxon>Metazoa</taxon>
        <taxon>Ecdysozoa</taxon>
        <taxon>Tardigrada</taxon>
        <taxon>Eutardigrada</taxon>
        <taxon>Parachela</taxon>
        <taxon>Hypsibioidea</taxon>
        <taxon>Hypsibiidae</taxon>
        <taxon>Hypsibius</taxon>
    </lineage>
</organism>
<dbReference type="Proteomes" id="UP000192578">
    <property type="component" value="Unassembled WGS sequence"/>
</dbReference>
<keyword evidence="8" id="KW-0807">Transducer</keyword>
<evidence type="ECO:0000313" key="11">
    <source>
        <dbReference type="EMBL" id="OQV16771.1"/>
    </source>
</evidence>
<keyword evidence="6 9" id="KW-0472">Membrane</keyword>
<evidence type="ECO:0000256" key="1">
    <source>
        <dbReference type="ARBA" id="ARBA00004651"/>
    </source>
</evidence>
<evidence type="ECO:0000256" key="2">
    <source>
        <dbReference type="ARBA" id="ARBA00022475"/>
    </source>
</evidence>
<proteinExistence type="predicted"/>
<dbReference type="Pfam" id="PF00001">
    <property type="entry name" value="7tm_1"/>
    <property type="match status" value="1"/>
</dbReference>
<dbReference type="CDD" id="cd00637">
    <property type="entry name" value="7tm_classA_rhodopsin-like"/>
    <property type="match status" value="1"/>
</dbReference>
<dbReference type="SUPFAM" id="SSF81321">
    <property type="entry name" value="Family A G protein-coupled receptor-like"/>
    <property type="match status" value="1"/>
</dbReference>
<feature type="transmembrane region" description="Helical" evidence="9">
    <location>
        <begin position="259"/>
        <end position="278"/>
    </location>
</feature>
<comment type="subcellular location">
    <subcellularLocation>
        <location evidence="1">Cell membrane</location>
        <topology evidence="1">Multi-pass membrane protein</topology>
    </subcellularLocation>
</comment>
<feature type="transmembrane region" description="Helical" evidence="9">
    <location>
        <begin position="54"/>
        <end position="76"/>
    </location>
</feature>
<evidence type="ECO:0000259" key="10">
    <source>
        <dbReference type="PROSITE" id="PS50262"/>
    </source>
</evidence>
<evidence type="ECO:0000256" key="6">
    <source>
        <dbReference type="ARBA" id="ARBA00023136"/>
    </source>
</evidence>
<name>A0A1W0WNI7_HYPEX</name>
<evidence type="ECO:0000256" key="8">
    <source>
        <dbReference type="ARBA" id="ARBA00023224"/>
    </source>
</evidence>
<protein>
    <recommendedName>
        <fullName evidence="10">G-protein coupled receptors family 1 profile domain-containing protein</fullName>
    </recommendedName>
</protein>
<keyword evidence="2" id="KW-1003">Cell membrane</keyword>
<dbReference type="GO" id="GO:0004930">
    <property type="term" value="F:G protein-coupled receptor activity"/>
    <property type="evidence" value="ECO:0007669"/>
    <property type="project" value="UniProtKB-KW"/>
</dbReference>
<dbReference type="AlphaFoldDB" id="A0A1W0WNI7"/>
<evidence type="ECO:0000256" key="9">
    <source>
        <dbReference type="SAM" id="Phobius"/>
    </source>
</evidence>
<comment type="caution">
    <text evidence="11">The sequence shown here is derived from an EMBL/GenBank/DDBJ whole genome shotgun (WGS) entry which is preliminary data.</text>
</comment>
<dbReference type="GO" id="GO:0005886">
    <property type="term" value="C:plasma membrane"/>
    <property type="evidence" value="ECO:0007669"/>
    <property type="project" value="UniProtKB-SubCell"/>
</dbReference>
<dbReference type="GO" id="GO:0007218">
    <property type="term" value="P:neuropeptide signaling pathway"/>
    <property type="evidence" value="ECO:0007669"/>
    <property type="project" value="TreeGrafter"/>
</dbReference>
<evidence type="ECO:0000313" key="12">
    <source>
        <dbReference type="Proteomes" id="UP000192578"/>
    </source>
</evidence>
<keyword evidence="4 9" id="KW-1133">Transmembrane helix</keyword>
<dbReference type="Gene3D" id="1.20.1070.10">
    <property type="entry name" value="Rhodopsin 7-helix transmembrane proteins"/>
    <property type="match status" value="1"/>
</dbReference>
<keyword evidence="3 9" id="KW-0812">Transmembrane</keyword>
<reference evidence="12" key="1">
    <citation type="submission" date="2017-01" db="EMBL/GenBank/DDBJ databases">
        <title>Comparative genomics of anhydrobiosis in the tardigrade Hypsibius dujardini.</title>
        <authorList>
            <person name="Yoshida Y."/>
            <person name="Koutsovoulos G."/>
            <person name="Laetsch D."/>
            <person name="Stevens L."/>
            <person name="Kumar S."/>
            <person name="Horikawa D."/>
            <person name="Ishino K."/>
            <person name="Komine S."/>
            <person name="Tomita M."/>
            <person name="Blaxter M."/>
            <person name="Arakawa K."/>
        </authorList>
    </citation>
    <scope>NUCLEOTIDE SEQUENCE [LARGE SCALE GENOMIC DNA]</scope>
    <source>
        <strain evidence="12">Z151</strain>
    </source>
</reference>
<evidence type="ECO:0000256" key="4">
    <source>
        <dbReference type="ARBA" id="ARBA00022989"/>
    </source>
</evidence>
<dbReference type="PROSITE" id="PS50262">
    <property type="entry name" value="G_PROTEIN_RECEP_F1_2"/>
    <property type="match status" value="1"/>
</dbReference>
<accession>A0A1W0WNI7</accession>
<dbReference type="EMBL" id="MTYJ01000070">
    <property type="protein sequence ID" value="OQV16771.1"/>
    <property type="molecule type" value="Genomic_DNA"/>
</dbReference>
<keyword evidence="7" id="KW-0675">Receptor</keyword>
<gene>
    <name evidence="11" type="ORF">BV898_09127</name>
</gene>
<dbReference type="GO" id="GO:0042923">
    <property type="term" value="F:neuropeptide binding"/>
    <property type="evidence" value="ECO:0007669"/>
    <property type="project" value="TreeGrafter"/>
</dbReference>